<evidence type="ECO:0000256" key="1">
    <source>
        <dbReference type="SAM" id="Phobius"/>
    </source>
</evidence>
<organism evidence="2 3">
    <name type="scientific">Azospira inquinata</name>
    <dbReference type="NCBI Taxonomy" id="2785627"/>
    <lineage>
        <taxon>Bacteria</taxon>
        <taxon>Pseudomonadati</taxon>
        <taxon>Pseudomonadota</taxon>
        <taxon>Betaproteobacteria</taxon>
        <taxon>Rhodocyclales</taxon>
        <taxon>Rhodocyclaceae</taxon>
        <taxon>Azospira</taxon>
    </lineage>
</organism>
<dbReference type="KEGG" id="aiq:Azoinq_03200"/>
<gene>
    <name evidence="2" type="ORF">Azoinq_03200</name>
</gene>
<dbReference type="Proteomes" id="UP000683428">
    <property type="component" value="Chromosome"/>
</dbReference>
<feature type="transmembrane region" description="Helical" evidence="1">
    <location>
        <begin position="68"/>
        <end position="86"/>
    </location>
</feature>
<keyword evidence="1" id="KW-0812">Transmembrane</keyword>
<evidence type="ECO:0000313" key="3">
    <source>
        <dbReference type="Proteomes" id="UP000683428"/>
    </source>
</evidence>
<name>A0A975SNL6_9RHOO</name>
<dbReference type="InterPro" id="IPR022064">
    <property type="entry name" value="DUF3619"/>
</dbReference>
<proteinExistence type="predicted"/>
<protein>
    <submittedName>
        <fullName evidence="2">DUF3619 family protein</fullName>
    </submittedName>
</protein>
<dbReference type="AlphaFoldDB" id="A0A975SNL6"/>
<dbReference type="RefSeq" id="WP_216126254.1">
    <property type="nucleotide sequence ID" value="NZ_CP064782.1"/>
</dbReference>
<dbReference type="Pfam" id="PF12279">
    <property type="entry name" value="DUF3619"/>
    <property type="match status" value="1"/>
</dbReference>
<reference evidence="2" key="1">
    <citation type="submission" date="2020-11" db="EMBL/GenBank/DDBJ databases">
        <title>Azospira inquinata sp. nov.</title>
        <authorList>
            <person name="Moe W.M."/>
            <person name="Mikes M.C."/>
        </authorList>
    </citation>
    <scope>NUCLEOTIDE SEQUENCE</scope>
    <source>
        <strain evidence="2">Azo-3</strain>
    </source>
</reference>
<sequence length="126" mass="14058">MNEQYFAHQVKQHLNRSLQKLPEDTLAKLAAAREAALVHQKQTEAISHPILAGIGAHFRDHGHKPGRLAYALVFVMAVASLVYWQAQDHLSDLEDEDSALLSDDLPINAYLDKGFDTWLAQNSSGR</sequence>
<evidence type="ECO:0000313" key="2">
    <source>
        <dbReference type="EMBL" id="QWT49632.1"/>
    </source>
</evidence>
<accession>A0A975SNL6</accession>
<keyword evidence="1" id="KW-1133">Transmembrane helix</keyword>
<keyword evidence="3" id="KW-1185">Reference proteome</keyword>
<keyword evidence="1" id="KW-0472">Membrane</keyword>
<dbReference type="EMBL" id="CP064782">
    <property type="protein sequence ID" value="QWT49632.1"/>
    <property type="molecule type" value="Genomic_DNA"/>
</dbReference>